<reference evidence="2" key="1">
    <citation type="submission" date="2021-02" db="EMBL/GenBank/DDBJ databases">
        <authorList>
            <person name="Nowell W R."/>
        </authorList>
    </citation>
    <scope>NUCLEOTIDE SEQUENCE</scope>
</reference>
<comment type="caution">
    <text evidence="2">The sequence shown here is derived from an EMBL/GenBank/DDBJ whole genome shotgun (WGS) entry which is preliminary data.</text>
</comment>
<organism evidence="2 3">
    <name type="scientific">Rotaria sordida</name>
    <dbReference type="NCBI Taxonomy" id="392033"/>
    <lineage>
        <taxon>Eukaryota</taxon>
        <taxon>Metazoa</taxon>
        <taxon>Spiralia</taxon>
        <taxon>Gnathifera</taxon>
        <taxon>Rotifera</taxon>
        <taxon>Eurotatoria</taxon>
        <taxon>Bdelloidea</taxon>
        <taxon>Philodinida</taxon>
        <taxon>Philodinidae</taxon>
        <taxon>Rotaria</taxon>
    </lineage>
</organism>
<evidence type="ECO:0000313" key="3">
    <source>
        <dbReference type="Proteomes" id="UP000663823"/>
    </source>
</evidence>
<protein>
    <submittedName>
        <fullName evidence="2">Uncharacterized protein</fullName>
    </submittedName>
</protein>
<feature type="non-terminal residue" evidence="2">
    <location>
        <position position="144"/>
    </location>
</feature>
<proteinExistence type="predicted"/>
<feature type="coiled-coil region" evidence="1">
    <location>
        <begin position="38"/>
        <end position="116"/>
    </location>
</feature>
<name>A0A820L988_9BILA</name>
<dbReference type="EMBL" id="CAJOAX010065170">
    <property type="protein sequence ID" value="CAF4355343.1"/>
    <property type="molecule type" value="Genomic_DNA"/>
</dbReference>
<sequence length="144" mass="16748">LIGGSDVKLDPSDPKTYHQLYKSLHSSAVERVEQLNSVQNERDIAQIHEQDLNEVQNKLEKLQEEMKRMEQSRITMMKTIETAEEKLGQAKTAIEKRDYSKEIQEMKEQMDVLTSETRLFQATRLAAEKKKDILLLIQNHPNLV</sequence>
<dbReference type="AlphaFoldDB" id="A0A820L988"/>
<dbReference type="Proteomes" id="UP000663823">
    <property type="component" value="Unassembled WGS sequence"/>
</dbReference>
<accession>A0A820L988</accession>
<gene>
    <name evidence="2" type="ORF">OTI717_LOCUS43684</name>
</gene>
<evidence type="ECO:0000256" key="1">
    <source>
        <dbReference type="SAM" id="Coils"/>
    </source>
</evidence>
<keyword evidence="1" id="KW-0175">Coiled coil</keyword>
<evidence type="ECO:0000313" key="2">
    <source>
        <dbReference type="EMBL" id="CAF4355343.1"/>
    </source>
</evidence>
<feature type="non-terminal residue" evidence="2">
    <location>
        <position position="1"/>
    </location>
</feature>